<keyword evidence="3" id="KW-1185">Reference proteome</keyword>
<comment type="caution">
    <text evidence="2">The sequence shown here is derived from an EMBL/GenBank/DDBJ whole genome shotgun (WGS) entry which is preliminary data.</text>
</comment>
<protein>
    <submittedName>
        <fullName evidence="2">Uncharacterized protein</fullName>
    </submittedName>
</protein>
<evidence type="ECO:0000313" key="2">
    <source>
        <dbReference type="EMBL" id="ORX41602.1"/>
    </source>
</evidence>
<evidence type="ECO:0000256" key="1">
    <source>
        <dbReference type="SAM" id="Phobius"/>
    </source>
</evidence>
<keyword evidence="1" id="KW-1133">Transmembrane helix</keyword>
<name>A0A1Y1UUB6_9FUNG</name>
<reference evidence="2 3" key="1">
    <citation type="submission" date="2016-08" db="EMBL/GenBank/DDBJ databases">
        <title>A Parts List for Fungal Cellulosomes Revealed by Comparative Genomics.</title>
        <authorList>
            <consortium name="DOE Joint Genome Institute"/>
            <person name="Haitjema C.H."/>
            <person name="Gilmore S.P."/>
            <person name="Henske J.K."/>
            <person name="Solomon K.V."/>
            <person name="De Groot R."/>
            <person name="Kuo A."/>
            <person name="Mondo S.J."/>
            <person name="Salamov A.A."/>
            <person name="Labutti K."/>
            <person name="Zhao Z."/>
            <person name="Chiniquy J."/>
            <person name="Barry K."/>
            <person name="Brewer H.M."/>
            <person name="Purvine S.O."/>
            <person name="Wright A.T."/>
            <person name="Boxma B."/>
            <person name="Van Alen T."/>
            <person name="Hackstein J.H."/>
            <person name="Baker S.E."/>
            <person name="Grigoriev I.V."/>
            <person name="O'Malley M.A."/>
        </authorList>
    </citation>
    <scope>NUCLEOTIDE SEQUENCE [LARGE SCALE GENOMIC DNA]</scope>
    <source>
        <strain evidence="2 3">S4</strain>
    </source>
</reference>
<evidence type="ECO:0000313" key="3">
    <source>
        <dbReference type="Proteomes" id="UP000193944"/>
    </source>
</evidence>
<proteinExistence type="predicted"/>
<keyword evidence="1" id="KW-0472">Membrane</keyword>
<sequence>MKYINNNIFYISIIYIFLFFSKLVKSEDKIRILLERPNSNILNNLNLEKYSTIINENLLYPNTRIEFSYPPENITKYEDYTKYVVEQLKLKEKSIYDMFILDDKFLFGEVEKLESQYLINVFHERKYHKYYMDLTSDNKKSSQESNDEKIVKDGYLNDHIYGLPYEID</sequence>
<gene>
    <name evidence="2" type="ORF">BCR32DRAFT_158206</name>
</gene>
<feature type="non-terminal residue" evidence="2">
    <location>
        <position position="168"/>
    </location>
</feature>
<keyword evidence="1" id="KW-0812">Transmembrane</keyword>
<dbReference type="AlphaFoldDB" id="A0A1Y1UUB6"/>
<reference evidence="2 3" key="2">
    <citation type="submission" date="2016-08" db="EMBL/GenBank/DDBJ databases">
        <title>Pervasive Adenine N6-methylation of Active Genes in Fungi.</title>
        <authorList>
            <consortium name="DOE Joint Genome Institute"/>
            <person name="Mondo S.J."/>
            <person name="Dannebaum R.O."/>
            <person name="Kuo R.C."/>
            <person name="Labutti K."/>
            <person name="Haridas S."/>
            <person name="Kuo A."/>
            <person name="Salamov A."/>
            <person name="Ahrendt S.R."/>
            <person name="Lipzen A."/>
            <person name="Sullivan W."/>
            <person name="Andreopoulos W.B."/>
            <person name="Clum A."/>
            <person name="Lindquist E."/>
            <person name="Daum C."/>
            <person name="Ramamoorthy G.K."/>
            <person name="Gryganskyi A."/>
            <person name="Culley D."/>
            <person name="Magnuson J.K."/>
            <person name="James T.Y."/>
            <person name="O'Malley M.A."/>
            <person name="Stajich J.E."/>
            <person name="Spatafora J.W."/>
            <person name="Visel A."/>
            <person name="Grigoriev I.V."/>
        </authorList>
    </citation>
    <scope>NUCLEOTIDE SEQUENCE [LARGE SCALE GENOMIC DNA]</scope>
    <source>
        <strain evidence="2 3">S4</strain>
    </source>
</reference>
<dbReference type="Proteomes" id="UP000193944">
    <property type="component" value="Unassembled WGS sequence"/>
</dbReference>
<organism evidence="2 3">
    <name type="scientific">Anaeromyces robustus</name>
    <dbReference type="NCBI Taxonomy" id="1754192"/>
    <lineage>
        <taxon>Eukaryota</taxon>
        <taxon>Fungi</taxon>
        <taxon>Fungi incertae sedis</taxon>
        <taxon>Chytridiomycota</taxon>
        <taxon>Chytridiomycota incertae sedis</taxon>
        <taxon>Neocallimastigomycetes</taxon>
        <taxon>Neocallimastigales</taxon>
        <taxon>Neocallimastigaceae</taxon>
        <taxon>Anaeromyces</taxon>
    </lineage>
</organism>
<dbReference type="EMBL" id="MCFG01000854">
    <property type="protein sequence ID" value="ORX41602.1"/>
    <property type="molecule type" value="Genomic_DNA"/>
</dbReference>
<feature type="transmembrane region" description="Helical" evidence="1">
    <location>
        <begin position="6"/>
        <end position="24"/>
    </location>
</feature>
<accession>A0A1Y1UUB6</accession>